<feature type="transmembrane region" description="Helical" evidence="1">
    <location>
        <begin position="6"/>
        <end position="26"/>
    </location>
</feature>
<keyword evidence="1" id="KW-0472">Membrane</keyword>
<accession>A0AAE8XKP6</accession>
<evidence type="ECO:0000313" key="2">
    <source>
        <dbReference type="EMBL" id="UAW53167.1"/>
    </source>
</evidence>
<keyword evidence="1" id="KW-1133">Transmembrane helix</keyword>
<evidence type="ECO:0000256" key="1">
    <source>
        <dbReference type="SAM" id="Phobius"/>
    </source>
</evidence>
<sequence>MFYVGLGLGIVIGIILTLFCLWFFFLKGFAVFKP</sequence>
<name>A0AAE8XKP6_9CAUD</name>
<keyword evidence="1" id="KW-0812">Transmembrane</keyword>
<proteinExistence type="predicted"/>
<dbReference type="EMBL" id="MZ443778">
    <property type="protein sequence ID" value="UAW53167.1"/>
    <property type="molecule type" value="Genomic_DNA"/>
</dbReference>
<dbReference type="Proteomes" id="UP000827754">
    <property type="component" value="Segment"/>
</dbReference>
<evidence type="ECO:0000313" key="3">
    <source>
        <dbReference type="Proteomes" id="UP000827754"/>
    </source>
</evidence>
<gene>
    <name evidence="2" type="ORF">pEaSNUABM30_00049</name>
</gene>
<reference evidence="2 3" key="1">
    <citation type="submission" date="2021-06" db="EMBL/GenBank/DDBJ databases">
        <title>Complete genome sequence of Erwinia phage pEa_SNUABM_30.</title>
        <authorList>
            <person name="Kim S.G."/>
            <person name="Park S.C."/>
        </authorList>
    </citation>
    <scope>NUCLEOTIDE SEQUENCE [LARGE SCALE GENOMIC DNA]</scope>
</reference>
<keyword evidence="3" id="KW-1185">Reference proteome</keyword>
<organism evidence="2 3">
    <name type="scientific">Erwinia phage pEa_SNUABM_30</name>
    <dbReference type="NCBI Taxonomy" id="2869553"/>
    <lineage>
        <taxon>Viruses</taxon>
        <taxon>Duplodnaviria</taxon>
        <taxon>Heunggongvirae</taxon>
        <taxon>Uroviricota</taxon>
        <taxon>Caudoviricetes</taxon>
        <taxon>Alexandravirus</taxon>
        <taxon>Alexandravirus SNUABM30</taxon>
    </lineage>
</organism>
<protein>
    <submittedName>
        <fullName evidence="2">Uncharacterized protein</fullName>
    </submittedName>
</protein>